<feature type="compositionally biased region" description="Basic and acidic residues" evidence="1">
    <location>
        <begin position="82"/>
        <end position="98"/>
    </location>
</feature>
<evidence type="ECO:0000313" key="4">
    <source>
        <dbReference type="Proteomes" id="UP000324748"/>
    </source>
</evidence>
<gene>
    <name evidence="3" type="ORF">PGT21_011488</name>
</gene>
<name>A0A5B0NFE0_PUCGR</name>
<feature type="chain" id="PRO_5023002912" evidence="2">
    <location>
        <begin position="27"/>
        <end position="414"/>
    </location>
</feature>
<feature type="region of interest" description="Disordered" evidence="1">
    <location>
        <begin position="168"/>
        <end position="250"/>
    </location>
</feature>
<dbReference type="Proteomes" id="UP000324748">
    <property type="component" value="Unassembled WGS sequence"/>
</dbReference>
<evidence type="ECO:0000313" key="3">
    <source>
        <dbReference type="EMBL" id="KAA1086770.1"/>
    </source>
</evidence>
<accession>A0A5B0NFE0</accession>
<reference evidence="3 4" key="1">
    <citation type="submission" date="2019-05" db="EMBL/GenBank/DDBJ databases">
        <title>Emergence of the Ug99 lineage of the wheat stem rust pathogen through somatic hybridization.</title>
        <authorList>
            <person name="Li F."/>
            <person name="Upadhyaya N.M."/>
            <person name="Sperschneider J."/>
            <person name="Matny O."/>
            <person name="Nguyen-Phuc H."/>
            <person name="Mago R."/>
            <person name="Raley C."/>
            <person name="Miller M.E."/>
            <person name="Silverstein K.A.T."/>
            <person name="Henningsen E."/>
            <person name="Hirsch C.D."/>
            <person name="Visser B."/>
            <person name="Pretorius Z.A."/>
            <person name="Steffenson B.J."/>
            <person name="Schwessinger B."/>
            <person name="Dodds P.N."/>
            <person name="Figueroa M."/>
        </authorList>
    </citation>
    <scope>NUCLEOTIDE SEQUENCE [LARGE SCALE GENOMIC DNA]</scope>
    <source>
        <strain evidence="3">21-0</strain>
    </source>
</reference>
<organism evidence="3 4">
    <name type="scientific">Puccinia graminis f. sp. tritici</name>
    <dbReference type="NCBI Taxonomy" id="56615"/>
    <lineage>
        <taxon>Eukaryota</taxon>
        <taxon>Fungi</taxon>
        <taxon>Dikarya</taxon>
        <taxon>Basidiomycota</taxon>
        <taxon>Pucciniomycotina</taxon>
        <taxon>Pucciniomycetes</taxon>
        <taxon>Pucciniales</taxon>
        <taxon>Pucciniaceae</taxon>
        <taxon>Puccinia</taxon>
    </lineage>
</organism>
<dbReference type="EMBL" id="VSWC01000105">
    <property type="protein sequence ID" value="KAA1086770.1"/>
    <property type="molecule type" value="Genomic_DNA"/>
</dbReference>
<dbReference type="OrthoDB" id="10277996at2759"/>
<protein>
    <submittedName>
        <fullName evidence="3">Uncharacterized protein</fullName>
    </submittedName>
</protein>
<evidence type="ECO:0000256" key="2">
    <source>
        <dbReference type="SAM" id="SignalP"/>
    </source>
</evidence>
<feature type="signal peptide" evidence="2">
    <location>
        <begin position="1"/>
        <end position="26"/>
    </location>
</feature>
<sequence length="414" mass="46795">MATSHWSHSFIFLLIFYLCLWTNVDGQEAKPGILDGGMTFAHKTQAEKSAREGCDVPMAPMKSSLMIETPKAEPVPSAKENPVSEKTNRSREPEEIHRNPAQLDTSENRKRRPRRTGFLAWTRHHLNRLWNWLCRLFNKSTSKDKRTEKWAPQADHEMLQNQKSDTLENIHENGPAPPDGANLENASAGHAAQVSTGEAHSEGDGSETVTPGPGKVKPDPGKNQPGPQKTPPESDPPKVEHHVEHVKNDPEKVKGEAYVFWELTAKKNGISPNAERLALTKTVMDLLFEAIRHGIDSKTAILTSIDPIVKEMGFIKKRMVPKGCTRLCKKIEENIGRQKALIREIIGTDHHRSWAQLMQDTNKSSQFEDAFVSTFRECDGFIKSLQDWKYHNESPKRFLLHIEEYTSKLRAKAP</sequence>
<evidence type="ECO:0000256" key="1">
    <source>
        <dbReference type="SAM" id="MobiDB-lite"/>
    </source>
</evidence>
<dbReference type="AlphaFoldDB" id="A0A5B0NFE0"/>
<proteinExistence type="predicted"/>
<feature type="region of interest" description="Disordered" evidence="1">
    <location>
        <begin position="68"/>
        <end position="111"/>
    </location>
</feature>
<keyword evidence="4" id="KW-1185">Reference proteome</keyword>
<feature type="compositionally biased region" description="Basic and acidic residues" evidence="1">
    <location>
        <begin position="235"/>
        <end position="250"/>
    </location>
</feature>
<keyword evidence="2" id="KW-0732">Signal</keyword>
<comment type="caution">
    <text evidence="3">The sequence shown here is derived from an EMBL/GenBank/DDBJ whole genome shotgun (WGS) entry which is preliminary data.</text>
</comment>